<evidence type="ECO:0000313" key="4">
    <source>
        <dbReference type="Proteomes" id="UP000246114"/>
    </source>
</evidence>
<dbReference type="EMBL" id="QAMZ01000004">
    <property type="protein sequence ID" value="PWL55685.1"/>
    <property type="molecule type" value="Genomic_DNA"/>
</dbReference>
<protein>
    <submittedName>
        <fullName evidence="2">Uncharacterized protein</fullName>
    </submittedName>
</protein>
<organism evidence="2 3">
    <name type="scientific">Clostridium cadaveris</name>
    <dbReference type="NCBI Taxonomy" id="1529"/>
    <lineage>
        <taxon>Bacteria</taxon>
        <taxon>Bacillati</taxon>
        <taxon>Bacillota</taxon>
        <taxon>Clostridia</taxon>
        <taxon>Eubacteriales</taxon>
        <taxon>Clostridiaceae</taxon>
        <taxon>Clostridium</taxon>
    </lineage>
</organism>
<name>A0A1I2PJ40_9CLOT</name>
<evidence type="ECO:0000313" key="1">
    <source>
        <dbReference type="EMBL" id="PWL55685.1"/>
    </source>
</evidence>
<reference evidence="1 4" key="2">
    <citation type="submission" date="2018-03" db="EMBL/GenBank/DDBJ databases">
        <title>The uncultured portion of the human microbiome is neutrally assembled.</title>
        <authorList>
            <person name="Jeraldo P."/>
            <person name="Boardman L."/>
            <person name="White B.A."/>
            <person name="Nelson H."/>
            <person name="Goldenfeld N."/>
            <person name="Chia N."/>
        </authorList>
    </citation>
    <scope>NUCLEOTIDE SEQUENCE [LARGE SCALE GENOMIC DNA]</scope>
    <source>
        <strain evidence="1">CIM:MAG 903</strain>
    </source>
</reference>
<dbReference type="STRING" id="1529.SAMN04487885_1309"/>
<sequence>MSYCNNEWIEGTCNEEEYIDRMEDIFGDCDEDDEEDVGETCGNPWSCDCRIFCIRDYRNVFDYCYGIPTFDTWDCGYWWY</sequence>
<evidence type="ECO:0000313" key="3">
    <source>
        <dbReference type="Proteomes" id="UP000182135"/>
    </source>
</evidence>
<reference evidence="2 3" key="1">
    <citation type="submission" date="2016-10" db="EMBL/GenBank/DDBJ databases">
        <authorList>
            <person name="de Groot N.N."/>
        </authorList>
    </citation>
    <scope>NUCLEOTIDE SEQUENCE [LARGE SCALE GENOMIC DNA]</scope>
    <source>
        <strain evidence="2 3">NLAE-zl-G419</strain>
    </source>
</reference>
<dbReference type="Proteomes" id="UP000246114">
    <property type="component" value="Unassembled WGS sequence"/>
</dbReference>
<dbReference type="GeneID" id="90545981"/>
<dbReference type="AlphaFoldDB" id="A0A1I2PJ40"/>
<dbReference type="Proteomes" id="UP000182135">
    <property type="component" value="Unassembled WGS sequence"/>
</dbReference>
<gene>
    <name evidence="1" type="ORF">DBY38_00775</name>
    <name evidence="2" type="ORF">SAMN04487885_1309</name>
</gene>
<evidence type="ECO:0000313" key="2">
    <source>
        <dbReference type="EMBL" id="SFG16235.1"/>
    </source>
</evidence>
<accession>A0A1I2PJ40</accession>
<keyword evidence="3" id="KW-1185">Reference proteome</keyword>
<proteinExistence type="predicted"/>
<dbReference type="RefSeq" id="WP_027637668.1">
    <property type="nucleotide sequence ID" value="NZ_BAAACD010000002.1"/>
</dbReference>
<dbReference type="EMBL" id="FOOE01000030">
    <property type="protein sequence ID" value="SFG16235.1"/>
    <property type="molecule type" value="Genomic_DNA"/>
</dbReference>